<dbReference type="PANTHER" id="PTHR33545">
    <property type="entry name" value="UPF0750 MEMBRANE PROTEIN YITT-RELATED"/>
    <property type="match status" value="1"/>
</dbReference>
<dbReference type="EMBL" id="FQTU01000002">
    <property type="protein sequence ID" value="SHE43473.1"/>
    <property type="molecule type" value="Genomic_DNA"/>
</dbReference>
<reference evidence="8 9" key="1">
    <citation type="submission" date="2016-11" db="EMBL/GenBank/DDBJ databases">
        <authorList>
            <person name="Jaros S."/>
            <person name="Januszkiewicz K."/>
            <person name="Wedrychowicz H."/>
        </authorList>
    </citation>
    <scope>NUCLEOTIDE SEQUENCE [LARGE SCALE GENOMIC DNA]</scope>
    <source>
        <strain evidence="8 9">DSM 14828</strain>
    </source>
</reference>
<organism evidence="8 9">
    <name type="scientific">Alkalibacter saccharofermentans DSM 14828</name>
    <dbReference type="NCBI Taxonomy" id="1120975"/>
    <lineage>
        <taxon>Bacteria</taxon>
        <taxon>Bacillati</taxon>
        <taxon>Bacillota</taxon>
        <taxon>Clostridia</taxon>
        <taxon>Eubacteriales</taxon>
        <taxon>Eubacteriaceae</taxon>
        <taxon>Alkalibacter</taxon>
    </lineage>
</organism>
<dbReference type="Pfam" id="PF10035">
    <property type="entry name" value="DUF2179"/>
    <property type="match status" value="1"/>
</dbReference>
<evidence type="ECO:0000256" key="1">
    <source>
        <dbReference type="ARBA" id="ARBA00004651"/>
    </source>
</evidence>
<evidence type="ECO:0000256" key="4">
    <source>
        <dbReference type="ARBA" id="ARBA00022989"/>
    </source>
</evidence>
<sequence>MMSRFKSVKSEVKDYIGITFGTMIMALGFNSLSIPNKIAPGGFSGLATVLYHVTGYPVGLVTLVFTIPLFFIAFRILGGRFGVKTFFGTVLFSINVDVIMRTPVFTNDIFLASVFGGVVLGLGIGVVFKFGGTTGGTDLLASIMHKYFRGISVGTWLMLIDFMVVITAGVAFKNMEISLYSTLTLYLSMKMIDLIQEGISYAKAFYIISRNSDEIGKAIIAELDRGVTMLSGRGGYTGEDKEVVFCIVHRAQVFQMKDIVKKIDPNAFVILADVYEVLGEGFKKIEN</sequence>
<dbReference type="InterPro" id="IPR015867">
    <property type="entry name" value="N-reg_PII/ATP_PRibTrfase_C"/>
</dbReference>
<feature type="transmembrane region" description="Helical" evidence="6">
    <location>
        <begin position="109"/>
        <end position="131"/>
    </location>
</feature>
<proteinExistence type="predicted"/>
<keyword evidence="5 6" id="KW-0472">Membrane</keyword>
<dbReference type="PIRSF" id="PIRSF006483">
    <property type="entry name" value="Membrane_protein_YitT"/>
    <property type="match status" value="1"/>
</dbReference>
<evidence type="ECO:0000256" key="5">
    <source>
        <dbReference type="ARBA" id="ARBA00023136"/>
    </source>
</evidence>
<evidence type="ECO:0000256" key="2">
    <source>
        <dbReference type="ARBA" id="ARBA00022475"/>
    </source>
</evidence>
<keyword evidence="2" id="KW-1003">Cell membrane</keyword>
<dbReference type="STRING" id="1120975.SAMN02746064_00483"/>
<keyword evidence="9" id="KW-1185">Reference proteome</keyword>
<keyword evidence="3 6" id="KW-0812">Transmembrane</keyword>
<gene>
    <name evidence="8" type="ORF">SAMN02746064_00483</name>
</gene>
<dbReference type="GO" id="GO:0005886">
    <property type="term" value="C:plasma membrane"/>
    <property type="evidence" value="ECO:0007669"/>
    <property type="project" value="UniProtKB-SubCell"/>
</dbReference>
<dbReference type="AlphaFoldDB" id="A0A1M4TG77"/>
<dbReference type="Proteomes" id="UP000184251">
    <property type="component" value="Unassembled WGS sequence"/>
</dbReference>
<dbReference type="PANTHER" id="PTHR33545:SF9">
    <property type="entry name" value="UPF0750 MEMBRANE PROTEIN YITE"/>
    <property type="match status" value="1"/>
</dbReference>
<keyword evidence="4 6" id="KW-1133">Transmembrane helix</keyword>
<dbReference type="CDD" id="cd16380">
    <property type="entry name" value="YitT_C"/>
    <property type="match status" value="1"/>
</dbReference>
<evidence type="ECO:0000256" key="6">
    <source>
        <dbReference type="SAM" id="Phobius"/>
    </source>
</evidence>
<accession>A0A1M4TG77</accession>
<protein>
    <submittedName>
        <fullName evidence="8">Uncharacterized membrane-anchored protein YitT, contains DUF161 and DUF2179 domains</fullName>
    </submittedName>
</protein>
<dbReference type="Gene3D" id="3.30.70.120">
    <property type="match status" value="1"/>
</dbReference>
<feature type="transmembrane region" description="Helical" evidence="6">
    <location>
        <begin position="12"/>
        <end position="34"/>
    </location>
</feature>
<feature type="transmembrane region" description="Helical" evidence="6">
    <location>
        <begin position="151"/>
        <end position="172"/>
    </location>
</feature>
<evidence type="ECO:0000313" key="8">
    <source>
        <dbReference type="EMBL" id="SHE43473.1"/>
    </source>
</evidence>
<comment type="subcellular location">
    <subcellularLocation>
        <location evidence="1">Cell membrane</location>
        <topology evidence="1">Multi-pass membrane protein</topology>
    </subcellularLocation>
</comment>
<dbReference type="RefSeq" id="WP_073269482.1">
    <property type="nucleotide sequence ID" value="NZ_FQTU01000002.1"/>
</dbReference>
<name>A0A1M4TG77_9FIRM</name>
<dbReference type="InterPro" id="IPR051461">
    <property type="entry name" value="UPF0750_membrane"/>
</dbReference>
<dbReference type="Pfam" id="PF02588">
    <property type="entry name" value="YitT_membrane"/>
    <property type="match status" value="1"/>
</dbReference>
<dbReference type="InterPro" id="IPR019264">
    <property type="entry name" value="DUF2179"/>
</dbReference>
<dbReference type="InterPro" id="IPR003740">
    <property type="entry name" value="YitT"/>
</dbReference>
<feature type="domain" description="DUF2179" evidence="7">
    <location>
        <begin position="225"/>
        <end position="279"/>
    </location>
</feature>
<evidence type="ECO:0000313" key="9">
    <source>
        <dbReference type="Proteomes" id="UP000184251"/>
    </source>
</evidence>
<evidence type="ECO:0000259" key="7">
    <source>
        <dbReference type="Pfam" id="PF10035"/>
    </source>
</evidence>
<feature type="transmembrane region" description="Helical" evidence="6">
    <location>
        <begin position="54"/>
        <end position="77"/>
    </location>
</feature>
<evidence type="ECO:0000256" key="3">
    <source>
        <dbReference type="ARBA" id="ARBA00022692"/>
    </source>
</evidence>